<organism evidence="2 3">
    <name type="scientific">Prosthecobacter debontii</name>
    <dbReference type="NCBI Taxonomy" id="48467"/>
    <lineage>
        <taxon>Bacteria</taxon>
        <taxon>Pseudomonadati</taxon>
        <taxon>Verrucomicrobiota</taxon>
        <taxon>Verrucomicrobiia</taxon>
        <taxon>Verrucomicrobiales</taxon>
        <taxon>Verrucomicrobiaceae</taxon>
        <taxon>Prosthecobacter</taxon>
    </lineage>
</organism>
<keyword evidence="3" id="KW-1185">Reference proteome</keyword>
<feature type="transmembrane region" description="Helical" evidence="1">
    <location>
        <begin position="28"/>
        <end position="50"/>
    </location>
</feature>
<dbReference type="AlphaFoldDB" id="A0A1T4WRX3"/>
<keyword evidence="1" id="KW-0812">Transmembrane</keyword>
<evidence type="ECO:0000313" key="2">
    <source>
        <dbReference type="EMBL" id="SKA79608.1"/>
    </source>
</evidence>
<name>A0A1T4WRX3_9BACT</name>
<keyword evidence="1" id="KW-0472">Membrane</keyword>
<sequence>MEIAAWFDAMILLRMIVAYWRRETGLAWMLYTALCLTSFLWLHWLTDLILQVAGRSHF</sequence>
<evidence type="ECO:0000313" key="3">
    <source>
        <dbReference type="Proteomes" id="UP000190774"/>
    </source>
</evidence>
<proteinExistence type="predicted"/>
<dbReference type="EMBL" id="FUYE01000002">
    <property type="protein sequence ID" value="SKA79608.1"/>
    <property type="molecule type" value="Genomic_DNA"/>
</dbReference>
<dbReference type="Proteomes" id="UP000190774">
    <property type="component" value="Unassembled WGS sequence"/>
</dbReference>
<dbReference type="STRING" id="48467.SAMN02745166_00515"/>
<evidence type="ECO:0000256" key="1">
    <source>
        <dbReference type="SAM" id="Phobius"/>
    </source>
</evidence>
<reference evidence="3" key="1">
    <citation type="submission" date="2017-02" db="EMBL/GenBank/DDBJ databases">
        <authorList>
            <person name="Varghese N."/>
            <person name="Submissions S."/>
        </authorList>
    </citation>
    <scope>NUCLEOTIDE SEQUENCE [LARGE SCALE GENOMIC DNA]</scope>
    <source>
        <strain evidence="3">ATCC 700200</strain>
    </source>
</reference>
<keyword evidence="1" id="KW-1133">Transmembrane helix</keyword>
<accession>A0A1T4WRX3</accession>
<gene>
    <name evidence="2" type="ORF">SAMN02745166_00515</name>
</gene>
<protein>
    <submittedName>
        <fullName evidence="2">Uncharacterized protein</fullName>
    </submittedName>
</protein>
<dbReference type="RefSeq" id="WP_176159183.1">
    <property type="nucleotide sequence ID" value="NZ_FUYE01000002.1"/>
</dbReference>